<dbReference type="AlphaFoldDB" id="A0A0G3BI51"/>
<dbReference type="PANTHER" id="PTHR43802">
    <property type="entry name" value="ENOYL-COA HYDRATASE"/>
    <property type="match status" value="1"/>
</dbReference>
<comment type="similarity">
    <text evidence="1">Belongs to the enoyl-CoA hydratase/isomerase family.</text>
</comment>
<dbReference type="Gene3D" id="1.10.12.10">
    <property type="entry name" value="Lyase 2-enoyl-coa Hydratase, Chain A, domain 2"/>
    <property type="match status" value="1"/>
</dbReference>
<evidence type="ECO:0000313" key="3">
    <source>
        <dbReference type="EMBL" id="AKJ29042.1"/>
    </source>
</evidence>
<dbReference type="InterPro" id="IPR001753">
    <property type="entry name" value="Enoyl-CoA_hydra/iso"/>
</dbReference>
<dbReference type="CDD" id="cd06558">
    <property type="entry name" value="crotonase-like"/>
    <property type="match status" value="1"/>
</dbReference>
<dbReference type="PANTHER" id="PTHR43802:SF1">
    <property type="entry name" value="IP11341P-RELATED"/>
    <property type="match status" value="1"/>
</dbReference>
<feature type="region of interest" description="Disordered" evidence="2">
    <location>
        <begin position="264"/>
        <end position="301"/>
    </location>
</feature>
<dbReference type="EMBL" id="CP011371">
    <property type="protein sequence ID" value="AKJ29042.1"/>
    <property type="molecule type" value="Genomic_DNA"/>
</dbReference>
<dbReference type="Pfam" id="PF00378">
    <property type="entry name" value="ECH_1"/>
    <property type="match status" value="1"/>
</dbReference>
<gene>
    <name evidence="3" type="primary">paaF</name>
    <name evidence="3" type="ORF">AAW51_2351</name>
</gene>
<reference evidence="3 4" key="1">
    <citation type="submission" date="2015-05" db="EMBL/GenBank/DDBJ databases">
        <authorList>
            <person name="Tang B."/>
            <person name="Yu Y."/>
        </authorList>
    </citation>
    <scope>NUCLEOTIDE SEQUENCE [LARGE SCALE GENOMIC DNA]</scope>
    <source>
        <strain evidence="3 4">DSM 7029</strain>
    </source>
</reference>
<proteinExistence type="inferred from homology"/>
<dbReference type="Proteomes" id="UP000035352">
    <property type="component" value="Chromosome"/>
</dbReference>
<organism evidence="3 4">
    <name type="scientific">Caldimonas brevitalea</name>
    <dbReference type="NCBI Taxonomy" id="413882"/>
    <lineage>
        <taxon>Bacteria</taxon>
        <taxon>Pseudomonadati</taxon>
        <taxon>Pseudomonadota</taxon>
        <taxon>Betaproteobacteria</taxon>
        <taxon>Burkholderiales</taxon>
        <taxon>Sphaerotilaceae</taxon>
        <taxon>Caldimonas</taxon>
    </lineage>
</organism>
<accession>A0A0G3BI51</accession>
<dbReference type="InterPro" id="IPR029045">
    <property type="entry name" value="ClpP/crotonase-like_dom_sf"/>
</dbReference>
<evidence type="ECO:0000313" key="4">
    <source>
        <dbReference type="Proteomes" id="UP000035352"/>
    </source>
</evidence>
<keyword evidence="4" id="KW-1185">Reference proteome</keyword>
<dbReference type="GO" id="GO:0003824">
    <property type="term" value="F:catalytic activity"/>
    <property type="evidence" value="ECO:0007669"/>
    <property type="project" value="UniProtKB-ARBA"/>
</dbReference>
<evidence type="ECO:0000256" key="2">
    <source>
        <dbReference type="SAM" id="MobiDB-lite"/>
    </source>
</evidence>
<evidence type="ECO:0000256" key="1">
    <source>
        <dbReference type="ARBA" id="ARBA00005254"/>
    </source>
</evidence>
<dbReference type="InterPro" id="IPR014748">
    <property type="entry name" value="Enoyl-CoA_hydra_C"/>
</dbReference>
<dbReference type="Gene3D" id="3.90.226.10">
    <property type="entry name" value="2-enoyl-CoA Hydratase, Chain A, domain 1"/>
    <property type="match status" value="1"/>
</dbReference>
<sequence length="301" mass="33119">MSRCAIHYSFIKMTYSEIQYETLGPVTVIRFNRPEVRNCIGPTTHQELVDAWTRFRDDEQALVAVITGAGDLSFSTGGDLKAGIENLPHTPAEIAAHNRGERPGILGPSRWTDIYKPVIAAVNGTAYAGGLEWACFADIRIAEEHASFGVTCRRWNIGLADGGTQRLPRIVGLGRAMEMILTGRVVQVQEALSIGLVNEVVPKGQSFKRALELAQFIASLPQQALRTDKEAAIRGFGLPLHEGLRIEAECFNRSIHHRDTVEGLRRFNERDHPDRRPDQQARTPGIVRGQDAAPGNGPDPA</sequence>
<protein>
    <submittedName>
        <fullName evidence="3">Enoyl-CoA hydratase</fullName>
    </submittedName>
</protein>
<dbReference type="PATRIC" id="fig|413882.6.peg.2459"/>
<feature type="compositionally biased region" description="Basic and acidic residues" evidence="2">
    <location>
        <begin position="264"/>
        <end position="279"/>
    </location>
</feature>
<dbReference type="KEGG" id="pbh:AAW51_2351"/>
<name>A0A0G3BI51_9BURK</name>
<dbReference type="STRING" id="413882.AAW51_2351"/>
<dbReference type="SUPFAM" id="SSF52096">
    <property type="entry name" value="ClpP/crotonase"/>
    <property type="match status" value="1"/>
</dbReference>